<dbReference type="PANTHER" id="PTHR34069:SF2">
    <property type="entry name" value="BETA-KETOACYL-[ACYL-CARRIER-PROTEIN] SYNTHASE III"/>
    <property type="match status" value="1"/>
</dbReference>
<dbReference type="Gene3D" id="3.40.47.10">
    <property type="match status" value="2"/>
</dbReference>
<dbReference type="EMBL" id="CP089982">
    <property type="protein sequence ID" value="WXA98159.1"/>
    <property type="molecule type" value="Genomic_DNA"/>
</dbReference>
<proteinExistence type="predicted"/>
<dbReference type="InterPro" id="IPR013747">
    <property type="entry name" value="ACP_syn_III_C"/>
</dbReference>
<keyword evidence="2" id="KW-0012">Acyltransferase</keyword>
<feature type="domain" description="Beta-ketoacyl-[acyl-carrier-protein] synthase III C-terminal" evidence="3">
    <location>
        <begin position="257"/>
        <end position="348"/>
    </location>
</feature>
<keyword evidence="5" id="KW-1185">Reference proteome</keyword>
<dbReference type="RefSeq" id="WP_394848771.1">
    <property type="nucleotide sequence ID" value="NZ_CP089982.1"/>
</dbReference>
<evidence type="ECO:0000313" key="5">
    <source>
        <dbReference type="Proteomes" id="UP001379533"/>
    </source>
</evidence>
<evidence type="ECO:0000259" key="3">
    <source>
        <dbReference type="Pfam" id="PF08541"/>
    </source>
</evidence>
<accession>A0ABZ2KHY0</accession>
<sequence length="356" mass="38504">MRPESLFVSGIAAYLPPIFSAAEAAERGWYDADSFRADGWTGIAVESELSPAEMGLRASQGALARWGGTPEEIDVHFHATLLPQGPHLWHAHNYIERNAVKRGVPGIELRQGCTGMLAAFDLAACYLAMPGRRAALLSGADNFSADPCFGIDPTFRWRYAEGGRTNRGSVFGDSGAALVLSNRAGFARVLSIVSGALSELEELYRGDDPLFPPSYSAEHPLRLGERFAEYERKHPGGVAAALHRLKEMRTTMGRAALAEARIAPEQITRVVHIFSGTERYVQQLLEPLGIDPARGVLELGRGLGHLGVNDTVVALEHLVTTEQVGPGDHVMMMANGTAGAVSCVVLRIEERPRWVA</sequence>
<evidence type="ECO:0000256" key="1">
    <source>
        <dbReference type="ARBA" id="ARBA00022679"/>
    </source>
</evidence>
<organism evidence="4 5">
    <name type="scientific">Pendulispora brunnea</name>
    <dbReference type="NCBI Taxonomy" id="2905690"/>
    <lineage>
        <taxon>Bacteria</taxon>
        <taxon>Pseudomonadati</taxon>
        <taxon>Myxococcota</taxon>
        <taxon>Myxococcia</taxon>
        <taxon>Myxococcales</taxon>
        <taxon>Sorangiineae</taxon>
        <taxon>Pendulisporaceae</taxon>
        <taxon>Pendulispora</taxon>
    </lineage>
</organism>
<protein>
    <submittedName>
        <fullName evidence="4">Ketoacyl-ACP synthase III family protein</fullName>
    </submittedName>
</protein>
<evidence type="ECO:0000313" key="4">
    <source>
        <dbReference type="EMBL" id="WXA98159.1"/>
    </source>
</evidence>
<evidence type="ECO:0000256" key="2">
    <source>
        <dbReference type="ARBA" id="ARBA00023315"/>
    </source>
</evidence>
<keyword evidence="1" id="KW-0808">Transferase</keyword>
<name>A0ABZ2KHY0_9BACT</name>
<dbReference type="CDD" id="cd00827">
    <property type="entry name" value="init_cond_enzymes"/>
    <property type="match status" value="1"/>
</dbReference>
<dbReference type="PANTHER" id="PTHR34069">
    <property type="entry name" value="3-OXOACYL-[ACYL-CARRIER-PROTEIN] SYNTHASE 3"/>
    <property type="match status" value="1"/>
</dbReference>
<dbReference type="Pfam" id="PF08541">
    <property type="entry name" value="ACP_syn_III_C"/>
    <property type="match status" value="1"/>
</dbReference>
<gene>
    <name evidence="4" type="ORF">LZC95_15105</name>
</gene>
<reference evidence="4 5" key="1">
    <citation type="submission" date="2021-12" db="EMBL/GenBank/DDBJ databases">
        <title>Discovery of the Pendulisporaceae a myxobacterial family with distinct sporulation behavior and unique specialized metabolism.</title>
        <authorList>
            <person name="Garcia R."/>
            <person name="Popoff A."/>
            <person name="Bader C.D."/>
            <person name="Loehr J."/>
            <person name="Walesch S."/>
            <person name="Walt C."/>
            <person name="Boldt J."/>
            <person name="Bunk B."/>
            <person name="Haeckl F.J.F.P.J."/>
            <person name="Gunesch A.P."/>
            <person name="Birkelbach J."/>
            <person name="Nuebel U."/>
            <person name="Pietschmann T."/>
            <person name="Bach T."/>
            <person name="Mueller R."/>
        </authorList>
    </citation>
    <scope>NUCLEOTIDE SEQUENCE [LARGE SCALE GENOMIC DNA]</scope>
    <source>
        <strain evidence="4 5">MSr12523</strain>
    </source>
</reference>
<dbReference type="SUPFAM" id="SSF53901">
    <property type="entry name" value="Thiolase-like"/>
    <property type="match status" value="1"/>
</dbReference>
<dbReference type="Proteomes" id="UP001379533">
    <property type="component" value="Chromosome"/>
</dbReference>
<dbReference type="InterPro" id="IPR016039">
    <property type="entry name" value="Thiolase-like"/>
</dbReference>